<reference evidence="1 2" key="1">
    <citation type="journal article" date="2019" name="Commun. Biol.">
        <title>The bagworm genome reveals a unique fibroin gene that provides high tensile strength.</title>
        <authorList>
            <person name="Kono N."/>
            <person name="Nakamura H."/>
            <person name="Ohtoshi R."/>
            <person name="Tomita M."/>
            <person name="Numata K."/>
            <person name="Arakawa K."/>
        </authorList>
    </citation>
    <scope>NUCLEOTIDE SEQUENCE [LARGE SCALE GENOMIC DNA]</scope>
</reference>
<organism evidence="1 2">
    <name type="scientific">Eumeta variegata</name>
    <name type="common">Bagworm moth</name>
    <name type="synonym">Eumeta japonica</name>
    <dbReference type="NCBI Taxonomy" id="151549"/>
    <lineage>
        <taxon>Eukaryota</taxon>
        <taxon>Metazoa</taxon>
        <taxon>Ecdysozoa</taxon>
        <taxon>Arthropoda</taxon>
        <taxon>Hexapoda</taxon>
        <taxon>Insecta</taxon>
        <taxon>Pterygota</taxon>
        <taxon>Neoptera</taxon>
        <taxon>Endopterygota</taxon>
        <taxon>Lepidoptera</taxon>
        <taxon>Glossata</taxon>
        <taxon>Ditrysia</taxon>
        <taxon>Tineoidea</taxon>
        <taxon>Psychidae</taxon>
        <taxon>Oiketicinae</taxon>
        <taxon>Eumeta</taxon>
    </lineage>
</organism>
<feature type="non-terminal residue" evidence="1">
    <location>
        <position position="1"/>
    </location>
</feature>
<evidence type="ECO:0000313" key="2">
    <source>
        <dbReference type="Proteomes" id="UP000299102"/>
    </source>
</evidence>
<accession>A0A4C1TP69</accession>
<keyword evidence="2" id="KW-1185">Reference proteome</keyword>
<gene>
    <name evidence="1" type="ORF">EVAR_72499_1</name>
</gene>
<dbReference type="EMBL" id="BGZK01005859">
    <property type="protein sequence ID" value="GBP15754.1"/>
    <property type="molecule type" value="Genomic_DNA"/>
</dbReference>
<evidence type="ECO:0000313" key="1">
    <source>
        <dbReference type="EMBL" id="GBP15754.1"/>
    </source>
</evidence>
<comment type="caution">
    <text evidence="1">The sequence shown here is derived from an EMBL/GenBank/DDBJ whole genome shotgun (WGS) entry which is preliminary data.</text>
</comment>
<dbReference type="AlphaFoldDB" id="A0A4C1TP69"/>
<proteinExistence type="predicted"/>
<dbReference type="Proteomes" id="UP000299102">
    <property type="component" value="Unassembled WGS sequence"/>
</dbReference>
<protein>
    <submittedName>
        <fullName evidence="1">Uncharacterized protein</fullName>
    </submittedName>
</protein>
<name>A0A4C1TP69_EUMVA</name>
<sequence length="62" mass="7310">TNQKFLKRRFDDEVFESVAYDDDDEDMKGVIDDEDFADVDIKLENKQMSANNYTIVKDVKEN</sequence>